<keyword evidence="11" id="KW-0819">tRNA processing</keyword>
<feature type="binding site" evidence="11">
    <location>
        <position position="126"/>
    </location>
    <ligand>
        <name>Mg(2+)</name>
        <dbReference type="ChEBI" id="CHEBI:18420"/>
    </ligand>
</feature>
<dbReference type="PROSITE" id="PS50142">
    <property type="entry name" value="RNASE_3_2"/>
    <property type="match status" value="1"/>
</dbReference>
<dbReference type="Pfam" id="PF00035">
    <property type="entry name" value="dsrm"/>
    <property type="match status" value="1"/>
</dbReference>
<comment type="function">
    <text evidence="11">Digests double-stranded RNA. Involved in the processing of primary rRNA transcript to yield the immediate precursors to the large and small rRNAs (23S and 16S). Processes some mRNAs, and tRNAs when they are encoded in the rRNA operon. Processes pre-crRNA and tracrRNA of type II CRISPR loci if present in the organism.</text>
</comment>
<dbReference type="GO" id="GO:0006364">
    <property type="term" value="P:rRNA processing"/>
    <property type="evidence" value="ECO:0007669"/>
    <property type="project" value="UniProtKB-UniRule"/>
</dbReference>
<feature type="domain" description="DRBM" evidence="12">
    <location>
        <begin position="162"/>
        <end position="230"/>
    </location>
</feature>
<dbReference type="KEGG" id="tsv:DSM104635_02165"/>
<accession>A0A6I6MPN4</accession>
<organism evidence="14 15">
    <name type="scientific">Terricaulis silvestris</name>
    <dbReference type="NCBI Taxonomy" id="2686094"/>
    <lineage>
        <taxon>Bacteria</taxon>
        <taxon>Pseudomonadati</taxon>
        <taxon>Pseudomonadota</taxon>
        <taxon>Alphaproteobacteria</taxon>
        <taxon>Caulobacterales</taxon>
        <taxon>Caulobacteraceae</taxon>
        <taxon>Terricaulis</taxon>
    </lineage>
</organism>
<keyword evidence="10 11" id="KW-0694">RNA-binding</keyword>
<evidence type="ECO:0000256" key="7">
    <source>
        <dbReference type="ARBA" id="ARBA00022759"/>
    </source>
</evidence>
<dbReference type="GO" id="GO:0019843">
    <property type="term" value="F:rRNA binding"/>
    <property type="evidence" value="ECO:0007669"/>
    <property type="project" value="UniProtKB-KW"/>
</dbReference>
<keyword evidence="6 11" id="KW-0479">Metal-binding</keyword>
<evidence type="ECO:0000256" key="11">
    <source>
        <dbReference type="HAMAP-Rule" id="MF_00104"/>
    </source>
</evidence>
<keyword evidence="3 11" id="KW-0698">rRNA processing</keyword>
<comment type="similarity">
    <text evidence="2">Belongs to the ribonuclease III family.</text>
</comment>
<keyword evidence="9 11" id="KW-0460">Magnesium</keyword>
<evidence type="ECO:0000256" key="2">
    <source>
        <dbReference type="ARBA" id="ARBA00010183"/>
    </source>
</evidence>
<dbReference type="SUPFAM" id="SSF54768">
    <property type="entry name" value="dsRNA-binding domain-like"/>
    <property type="match status" value="1"/>
</dbReference>
<dbReference type="GO" id="GO:0006397">
    <property type="term" value="P:mRNA processing"/>
    <property type="evidence" value="ECO:0007669"/>
    <property type="project" value="UniProtKB-UniRule"/>
</dbReference>
<evidence type="ECO:0000256" key="9">
    <source>
        <dbReference type="ARBA" id="ARBA00022842"/>
    </source>
</evidence>
<dbReference type="Pfam" id="PF14622">
    <property type="entry name" value="Ribonucleas_3_3"/>
    <property type="match status" value="1"/>
</dbReference>
<comment type="catalytic activity">
    <reaction evidence="1 11">
        <text>Endonucleolytic cleavage to 5'-phosphomonoester.</text>
        <dbReference type="EC" id="3.1.26.3"/>
    </reaction>
</comment>
<feature type="binding site" evidence="11">
    <location>
        <position position="123"/>
    </location>
    <ligand>
        <name>Mg(2+)</name>
        <dbReference type="ChEBI" id="CHEBI:18420"/>
    </ligand>
</feature>
<evidence type="ECO:0000256" key="8">
    <source>
        <dbReference type="ARBA" id="ARBA00022801"/>
    </source>
</evidence>
<reference evidence="15" key="1">
    <citation type="submission" date="2019-12" db="EMBL/GenBank/DDBJ databases">
        <title>Complete genome of Terracaulis silvestris 0127_4.</title>
        <authorList>
            <person name="Vieira S."/>
            <person name="Riedel T."/>
            <person name="Sproer C."/>
            <person name="Pascual J."/>
            <person name="Boedeker C."/>
            <person name="Overmann J."/>
        </authorList>
    </citation>
    <scope>NUCLEOTIDE SEQUENCE [LARGE SCALE GENOMIC DNA]</scope>
    <source>
        <strain evidence="15">0127_4</strain>
    </source>
</reference>
<keyword evidence="15" id="KW-1185">Reference proteome</keyword>
<evidence type="ECO:0000313" key="14">
    <source>
        <dbReference type="EMBL" id="QGZ95316.1"/>
    </source>
</evidence>
<proteinExistence type="inferred from homology"/>
<dbReference type="GO" id="GO:0046872">
    <property type="term" value="F:metal ion binding"/>
    <property type="evidence" value="ECO:0007669"/>
    <property type="project" value="UniProtKB-KW"/>
</dbReference>
<keyword evidence="8 11" id="KW-0378">Hydrolase</keyword>
<dbReference type="PROSITE" id="PS50137">
    <property type="entry name" value="DS_RBD"/>
    <property type="match status" value="1"/>
</dbReference>
<evidence type="ECO:0000256" key="5">
    <source>
        <dbReference type="ARBA" id="ARBA00022722"/>
    </source>
</evidence>
<dbReference type="EC" id="3.1.26.3" evidence="11"/>
<dbReference type="PANTHER" id="PTHR14950">
    <property type="entry name" value="DICER-RELATED"/>
    <property type="match status" value="1"/>
</dbReference>
<evidence type="ECO:0000259" key="12">
    <source>
        <dbReference type="PROSITE" id="PS50137"/>
    </source>
</evidence>
<dbReference type="Proteomes" id="UP000431269">
    <property type="component" value="Chromosome"/>
</dbReference>
<dbReference type="AlphaFoldDB" id="A0A6I6MPN4"/>
<evidence type="ECO:0000256" key="4">
    <source>
        <dbReference type="ARBA" id="ARBA00022664"/>
    </source>
</evidence>
<evidence type="ECO:0000256" key="10">
    <source>
        <dbReference type="ARBA" id="ARBA00022884"/>
    </source>
</evidence>
<dbReference type="GO" id="GO:0004525">
    <property type="term" value="F:ribonuclease III activity"/>
    <property type="evidence" value="ECO:0007669"/>
    <property type="project" value="UniProtKB-UniRule"/>
</dbReference>
<dbReference type="EMBL" id="CP047045">
    <property type="protein sequence ID" value="QGZ95316.1"/>
    <property type="molecule type" value="Genomic_DNA"/>
</dbReference>
<feature type="binding site" evidence="11">
    <location>
        <position position="50"/>
    </location>
    <ligand>
        <name>Mg(2+)</name>
        <dbReference type="ChEBI" id="CHEBI:18420"/>
    </ligand>
</feature>
<evidence type="ECO:0000313" key="15">
    <source>
        <dbReference type="Proteomes" id="UP000431269"/>
    </source>
</evidence>
<comment type="cofactor">
    <cofactor evidence="11">
        <name>Mg(2+)</name>
        <dbReference type="ChEBI" id="CHEBI:18420"/>
    </cofactor>
</comment>
<evidence type="ECO:0000256" key="1">
    <source>
        <dbReference type="ARBA" id="ARBA00000109"/>
    </source>
</evidence>
<dbReference type="RefSeq" id="WP_158766187.1">
    <property type="nucleotide sequence ID" value="NZ_CP047045.1"/>
</dbReference>
<dbReference type="PROSITE" id="PS00517">
    <property type="entry name" value="RNASE_3_1"/>
    <property type="match status" value="1"/>
</dbReference>
<gene>
    <name evidence="11 14" type="primary">rnc</name>
    <name evidence="14" type="ORF">DSM104635_02165</name>
</gene>
<dbReference type="InterPro" id="IPR036389">
    <property type="entry name" value="RNase_III_sf"/>
</dbReference>
<evidence type="ECO:0000259" key="13">
    <source>
        <dbReference type="PROSITE" id="PS50142"/>
    </source>
</evidence>
<dbReference type="NCBIfam" id="TIGR02191">
    <property type="entry name" value="RNaseIII"/>
    <property type="match status" value="1"/>
</dbReference>
<dbReference type="InterPro" id="IPR000999">
    <property type="entry name" value="RNase_III_dom"/>
</dbReference>
<feature type="active site" evidence="11">
    <location>
        <position position="54"/>
    </location>
</feature>
<feature type="domain" description="RNase III" evidence="13">
    <location>
        <begin position="11"/>
        <end position="137"/>
    </location>
</feature>
<comment type="subunit">
    <text evidence="11">Homodimer.</text>
</comment>
<evidence type="ECO:0000256" key="6">
    <source>
        <dbReference type="ARBA" id="ARBA00022723"/>
    </source>
</evidence>
<dbReference type="Gene3D" id="1.10.1520.10">
    <property type="entry name" value="Ribonuclease III domain"/>
    <property type="match status" value="1"/>
</dbReference>
<keyword evidence="5 11" id="KW-0540">Nuclease</keyword>
<keyword evidence="11" id="KW-0699">rRNA-binding</keyword>
<evidence type="ECO:0000256" key="3">
    <source>
        <dbReference type="ARBA" id="ARBA00022552"/>
    </source>
</evidence>
<keyword evidence="4 11" id="KW-0507">mRNA processing</keyword>
<dbReference type="SMART" id="SM00535">
    <property type="entry name" value="RIBOc"/>
    <property type="match status" value="1"/>
</dbReference>
<dbReference type="HAMAP" id="MF_00104">
    <property type="entry name" value="RNase_III"/>
    <property type="match status" value="1"/>
</dbReference>
<dbReference type="SUPFAM" id="SSF69065">
    <property type="entry name" value="RNase III domain-like"/>
    <property type="match status" value="1"/>
</dbReference>
<dbReference type="Gene3D" id="3.30.160.20">
    <property type="match status" value="1"/>
</dbReference>
<sequence>MSTAHQHDGQLAELEQRIGYVFKQRALLREALTHGSVQDGKKQRDYDRLEFLGDRVLGLVVSERLFAEHQSEQEGELAPRYNALVNMHACATAARAAGLGEALILSPSEEANGGRNKEAILGDICESVIAALYLDGGFEVAKAFITRFWGDAFDDVKTAPRDAKTALQEWTAARKKGLSYAVIEQSGPEHAPHFVVEARVDGFPPVRGEGGSKREAQRAAASSFLKARGVHG</sequence>
<name>A0A6I6MPN4_9CAUL</name>
<keyword evidence="7 11" id="KW-0255">Endonuclease</keyword>
<dbReference type="FunFam" id="1.10.1520.10:FF:000001">
    <property type="entry name" value="Ribonuclease 3"/>
    <property type="match status" value="1"/>
</dbReference>
<dbReference type="SMART" id="SM00358">
    <property type="entry name" value="DSRM"/>
    <property type="match status" value="1"/>
</dbReference>
<comment type="subcellular location">
    <subcellularLocation>
        <location evidence="11">Cytoplasm</location>
    </subcellularLocation>
</comment>
<dbReference type="InterPro" id="IPR014720">
    <property type="entry name" value="dsRBD_dom"/>
</dbReference>
<dbReference type="GO" id="GO:0005737">
    <property type="term" value="C:cytoplasm"/>
    <property type="evidence" value="ECO:0007669"/>
    <property type="project" value="UniProtKB-SubCell"/>
</dbReference>
<dbReference type="CDD" id="cd00593">
    <property type="entry name" value="RIBOc"/>
    <property type="match status" value="1"/>
</dbReference>
<keyword evidence="11" id="KW-0963">Cytoplasm</keyword>
<dbReference type="InterPro" id="IPR011907">
    <property type="entry name" value="RNase_III"/>
</dbReference>
<dbReference type="GO" id="GO:0008033">
    <property type="term" value="P:tRNA processing"/>
    <property type="evidence" value="ECO:0007669"/>
    <property type="project" value="UniProtKB-KW"/>
</dbReference>
<protein>
    <recommendedName>
        <fullName evidence="11">Ribonuclease 3</fullName>
        <ecNumber evidence="11">3.1.26.3</ecNumber>
    </recommendedName>
    <alternativeName>
        <fullName evidence="11">Ribonuclease III</fullName>
        <shortName evidence="11">RNase III</shortName>
    </alternativeName>
</protein>
<feature type="active site" evidence="11">
    <location>
        <position position="126"/>
    </location>
</feature>
<dbReference type="CDD" id="cd10845">
    <property type="entry name" value="DSRM_RNAse_III_family"/>
    <property type="match status" value="1"/>
</dbReference>